<proteinExistence type="predicted"/>
<dbReference type="Proteomes" id="UP000633619">
    <property type="component" value="Unassembled WGS sequence"/>
</dbReference>
<evidence type="ECO:0000313" key="2">
    <source>
        <dbReference type="Proteomes" id="UP000633619"/>
    </source>
</evidence>
<comment type="caution">
    <text evidence="1">The sequence shown here is derived from an EMBL/GenBank/DDBJ whole genome shotgun (WGS) entry which is preliminary data.</text>
</comment>
<gene>
    <name evidence="1" type="ORF">I8U20_01975</name>
</gene>
<reference evidence="1 2" key="1">
    <citation type="submission" date="2020-12" db="EMBL/GenBank/DDBJ databases">
        <title>WGS of Thermoactinomyces spp.</title>
        <authorList>
            <person name="Cheng K."/>
        </authorList>
    </citation>
    <scope>NUCLEOTIDE SEQUENCE [LARGE SCALE GENOMIC DNA]</scope>
    <source>
        <strain evidence="2">CICC 10671\DSM 43846</strain>
    </source>
</reference>
<evidence type="ECO:0000313" key="1">
    <source>
        <dbReference type="EMBL" id="MBH8594095.1"/>
    </source>
</evidence>
<name>A0A8I1A7A2_THEIN</name>
<sequence length="58" mass="6470">MKKRWGKILNVLRNKDVWLAAVALVIVILETLGFSISEGIINGIKQIINLLVTMGFFA</sequence>
<keyword evidence="2" id="KW-1185">Reference proteome</keyword>
<protein>
    <submittedName>
        <fullName evidence="1">Uncharacterized protein</fullName>
    </submittedName>
</protein>
<organism evidence="1 2">
    <name type="scientific">Thermoactinomyces intermedius</name>
    <dbReference type="NCBI Taxonomy" id="2024"/>
    <lineage>
        <taxon>Bacteria</taxon>
        <taxon>Bacillati</taxon>
        <taxon>Bacillota</taxon>
        <taxon>Bacilli</taxon>
        <taxon>Bacillales</taxon>
        <taxon>Thermoactinomycetaceae</taxon>
        <taxon>Thermoactinomyces</taxon>
    </lineage>
</organism>
<dbReference type="RefSeq" id="WP_181729149.1">
    <property type="nucleotide sequence ID" value="NZ_JACEIR010000001.1"/>
</dbReference>
<dbReference type="AlphaFoldDB" id="A0A8I1A7A2"/>
<accession>A0A8I1A7A2</accession>
<dbReference type="EMBL" id="JAECVW010000001">
    <property type="protein sequence ID" value="MBH8594095.1"/>
    <property type="molecule type" value="Genomic_DNA"/>
</dbReference>